<reference evidence="3" key="1">
    <citation type="submission" date="2016-10" db="EMBL/GenBank/DDBJ databases">
        <authorList>
            <person name="Varghese N."/>
            <person name="Submissions S."/>
        </authorList>
    </citation>
    <scope>NUCLEOTIDE SEQUENCE [LARGE SCALE GENOMIC DNA]</scope>
    <source>
        <strain evidence="3">CGMCC 4.3525</strain>
    </source>
</reference>
<accession>A0A1H9AA27</accession>
<evidence type="ECO:0000313" key="2">
    <source>
        <dbReference type="EMBL" id="SEP73347.1"/>
    </source>
</evidence>
<organism evidence="2 3">
    <name type="scientific">Lentzea xinjiangensis</name>
    <dbReference type="NCBI Taxonomy" id="402600"/>
    <lineage>
        <taxon>Bacteria</taxon>
        <taxon>Bacillati</taxon>
        <taxon>Actinomycetota</taxon>
        <taxon>Actinomycetes</taxon>
        <taxon>Pseudonocardiales</taxon>
        <taxon>Pseudonocardiaceae</taxon>
        <taxon>Lentzea</taxon>
    </lineage>
</organism>
<feature type="transmembrane region" description="Helical" evidence="1">
    <location>
        <begin position="109"/>
        <end position="126"/>
    </location>
</feature>
<protein>
    <submittedName>
        <fullName evidence="2">Uncharacterized protein</fullName>
    </submittedName>
</protein>
<keyword evidence="1" id="KW-0472">Membrane</keyword>
<gene>
    <name evidence="2" type="ORF">SAMN05216188_101319</name>
</gene>
<name>A0A1H9AA27_9PSEU</name>
<sequence length="134" mass="13849">MRPSRPEWASLLVVLVDAIVIAYGFVAGSPMLPRAANVVLVVVSGALMLVVRFMVGGGSSFRGLVRPPWMGAVALVAFFGGALLFAIPLLTGIPDTSDAAGLAANQRGWVGLALAFAGGTLAYAAIRRPDEEPD</sequence>
<feature type="transmembrane region" description="Helical" evidence="1">
    <location>
        <begin position="7"/>
        <end position="26"/>
    </location>
</feature>
<feature type="transmembrane region" description="Helical" evidence="1">
    <location>
        <begin position="69"/>
        <end position="89"/>
    </location>
</feature>
<evidence type="ECO:0000256" key="1">
    <source>
        <dbReference type="SAM" id="Phobius"/>
    </source>
</evidence>
<dbReference type="Proteomes" id="UP000199352">
    <property type="component" value="Unassembled WGS sequence"/>
</dbReference>
<keyword evidence="1" id="KW-0812">Transmembrane</keyword>
<dbReference type="STRING" id="402600.SAMN05216188_101319"/>
<feature type="transmembrane region" description="Helical" evidence="1">
    <location>
        <begin position="38"/>
        <end position="57"/>
    </location>
</feature>
<dbReference type="RefSeq" id="WP_089948477.1">
    <property type="nucleotide sequence ID" value="NZ_FOFR01000001.1"/>
</dbReference>
<evidence type="ECO:0000313" key="3">
    <source>
        <dbReference type="Proteomes" id="UP000199352"/>
    </source>
</evidence>
<keyword evidence="1" id="KW-1133">Transmembrane helix</keyword>
<dbReference type="OrthoDB" id="3701080at2"/>
<dbReference type="EMBL" id="FOFR01000001">
    <property type="protein sequence ID" value="SEP73347.1"/>
    <property type="molecule type" value="Genomic_DNA"/>
</dbReference>
<dbReference type="AlphaFoldDB" id="A0A1H9AA27"/>
<proteinExistence type="predicted"/>
<keyword evidence="3" id="KW-1185">Reference proteome</keyword>